<protein>
    <submittedName>
        <fullName evidence="3">Uncharacterized protein</fullName>
    </submittedName>
</protein>
<evidence type="ECO:0000256" key="2">
    <source>
        <dbReference type="SAM" id="MobiDB-lite"/>
    </source>
</evidence>
<feature type="compositionally biased region" description="Basic and acidic residues" evidence="2">
    <location>
        <begin position="241"/>
        <end position="273"/>
    </location>
</feature>
<feature type="compositionally biased region" description="Polar residues" evidence="2">
    <location>
        <begin position="378"/>
        <end position="393"/>
    </location>
</feature>
<feature type="region of interest" description="Disordered" evidence="2">
    <location>
        <begin position="106"/>
        <end position="155"/>
    </location>
</feature>
<feature type="compositionally biased region" description="Basic and acidic residues" evidence="2">
    <location>
        <begin position="751"/>
        <end position="762"/>
    </location>
</feature>
<feature type="compositionally biased region" description="Low complexity" evidence="2">
    <location>
        <begin position="25"/>
        <end position="58"/>
    </location>
</feature>
<dbReference type="Gene3D" id="1.10.287.1490">
    <property type="match status" value="1"/>
</dbReference>
<comment type="caution">
    <text evidence="3">The sequence shown here is derived from an EMBL/GenBank/DDBJ whole genome shotgun (WGS) entry which is preliminary data.</text>
</comment>
<gene>
    <name evidence="3" type="ORF">SLS63_008241</name>
</gene>
<feature type="coiled-coil region" evidence="1">
    <location>
        <begin position="585"/>
        <end position="640"/>
    </location>
</feature>
<feature type="region of interest" description="Disordered" evidence="2">
    <location>
        <begin position="1"/>
        <end position="86"/>
    </location>
</feature>
<name>A0ABR1P310_DIAER</name>
<evidence type="ECO:0000313" key="4">
    <source>
        <dbReference type="Proteomes" id="UP001430848"/>
    </source>
</evidence>
<evidence type="ECO:0000313" key="3">
    <source>
        <dbReference type="EMBL" id="KAK7725244.1"/>
    </source>
</evidence>
<keyword evidence="1" id="KW-0175">Coiled coil</keyword>
<organism evidence="3 4">
    <name type="scientific">Diaporthe eres</name>
    <name type="common">Phomopsis oblonga</name>
    <dbReference type="NCBI Taxonomy" id="83184"/>
    <lineage>
        <taxon>Eukaryota</taxon>
        <taxon>Fungi</taxon>
        <taxon>Dikarya</taxon>
        <taxon>Ascomycota</taxon>
        <taxon>Pezizomycotina</taxon>
        <taxon>Sordariomycetes</taxon>
        <taxon>Sordariomycetidae</taxon>
        <taxon>Diaporthales</taxon>
        <taxon>Diaporthaceae</taxon>
        <taxon>Diaporthe</taxon>
        <taxon>Diaporthe eres species complex</taxon>
    </lineage>
</organism>
<feature type="compositionally biased region" description="Gly residues" evidence="2">
    <location>
        <begin position="296"/>
        <end position="307"/>
    </location>
</feature>
<feature type="compositionally biased region" description="Low complexity" evidence="2">
    <location>
        <begin position="106"/>
        <end position="116"/>
    </location>
</feature>
<feature type="compositionally biased region" description="Basic residues" evidence="2">
    <location>
        <begin position="335"/>
        <end position="351"/>
    </location>
</feature>
<evidence type="ECO:0000256" key="1">
    <source>
        <dbReference type="SAM" id="Coils"/>
    </source>
</evidence>
<reference evidence="3 4" key="1">
    <citation type="submission" date="2024-02" db="EMBL/GenBank/DDBJ databases">
        <title>De novo assembly and annotation of 12 fungi associated with fruit tree decline syndrome in Ontario, Canada.</title>
        <authorList>
            <person name="Sulman M."/>
            <person name="Ellouze W."/>
            <person name="Ilyukhin E."/>
        </authorList>
    </citation>
    <scope>NUCLEOTIDE SEQUENCE [LARGE SCALE GENOMIC DNA]</scope>
    <source>
        <strain evidence="3 4">M169</strain>
    </source>
</reference>
<accession>A0ABR1P310</accession>
<feature type="region of interest" description="Disordered" evidence="2">
    <location>
        <begin position="229"/>
        <end position="393"/>
    </location>
</feature>
<dbReference type="SUPFAM" id="SSF90257">
    <property type="entry name" value="Myosin rod fragments"/>
    <property type="match status" value="1"/>
</dbReference>
<dbReference type="PANTHER" id="PTHR23159:SF31">
    <property type="entry name" value="CENTROSOME-ASSOCIATED PROTEIN CEP250 ISOFORM X1"/>
    <property type="match status" value="1"/>
</dbReference>
<dbReference type="EMBL" id="JAKNSF020000051">
    <property type="protein sequence ID" value="KAK7725244.1"/>
    <property type="molecule type" value="Genomic_DNA"/>
</dbReference>
<sequence>MAADIPLALRRTPRRRERHGVSEVPRTPAPASQRRSSRASVVRKPATAKATAKTAGKSTRSRTKSNVPESVTSATAGTDDASDDSITLVDDADDSITALDFDIPISSSSRRSSVGASKRKRRPSVTSPAGNQAIKRARRQTGISKRGNNDNENNASSVVHILPLRTQILDDHIKRRIRRNGLSAEMNDAFGEKRARREKTLAELRRARDELRSRDAEIERLRELTALFDGSGGDLSHSNHHHEEGDEEASRVQDLERELSRLREQVMGRRRGGDDDDVPLSSSPPVAMHDDDDWGAMGGMSDGGSDAGGDFAQDFDDEFGESSVAELESGGTPAQHHHHRQQQQFKGKRPAALHLHGPTLTPPSTSPTKLPSSPVRQIHSSGSSSAAETRNSTACDAGTQAAAVSTDAGSQVCIPDPGLDALHDELSTLRAEVTSLNDSLSERDSLQARIGEKLSQHQLPPSPSSAQDDTAADQDVELQLDIVLQDLAEKTTRLAELSSLLMSPPTDGSSTTDDKEEATAELASALHSVRQALGDLDPDTPLPPAAAPTLSLAADRLRELDATLKQRTAELADRDAALAAGTEELAAAAAQAKEKDARAANLEADVAHLGRTVASLRGAVADLQATSAAQQADLDDARDAALQQGAAAAEAEARLGEAVARLAALGARLSERESALRGREGEVETLRAALAEARGTVARLREGAAREKGAARDAVRAMRAQMIAALRVGEGFLGEEGVAKEEEGVDVVDGGMDKTARGRSDDSGLGLDDLEPQVV</sequence>
<keyword evidence="4" id="KW-1185">Reference proteome</keyword>
<dbReference type="PANTHER" id="PTHR23159">
    <property type="entry name" value="CENTROSOMAL PROTEIN 2"/>
    <property type="match status" value="1"/>
</dbReference>
<proteinExistence type="predicted"/>
<dbReference type="Proteomes" id="UP001430848">
    <property type="component" value="Unassembled WGS sequence"/>
</dbReference>
<feature type="region of interest" description="Disordered" evidence="2">
    <location>
        <begin position="743"/>
        <end position="775"/>
    </location>
</feature>